<reference evidence="1 2" key="1">
    <citation type="submission" date="2016-11" db="EMBL/GenBank/DDBJ databases">
        <authorList>
            <person name="Jaros S."/>
            <person name="Januszkiewicz K."/>
            <person name="Wedrychowicz H."/>
        </authorList>
    </citation>
    <scope>NUCLEOTIDE SEQUENCE [LARGE SCALE GENOMIC DNA]</scope>
    <source>
        <strain evidence="1 2">DSM 16917</strain>
    </source>
</reference>
<dbReference type="EMBL" id="FQXG01000003">
    <property type="protein sequence ID" value="SHH57721.1"/>
    <property type="molecule type" value="Genomic_DNA"/>
</dbReference>
<name>A0A1M5U4D4_9GAMM</name>
<evidence type="ECO:0000313" key="2">
    <source>
        <dbReference type="Proteomes" id="UP000184268"/>
    </source>
</evidence>
<gene>
    <name evidence="1" type="ORF">SAMN02745129_2400</name>
</gene>
<accession>A0A1M5U4D4</accession>
<proteinExistence type="predicted"/>
<evidence type="ECO:0000313" key="1">
    <source>
        <dbReference type="EMBL" id="SHH57721.1"/>
    </source>
</evidence>
<dbReference type="RefSeq" id="WP_067655632.1">
    <property type="nucleotide sequence ID" value="NZ_FQXG01000003.1"/>
</dbReference>
<sequence length="415" mass="45817">MQGIITTPKQHAALIREVANATGTDRKDIESVVARRLFDGKDHHAAISWLKSRPKTVAGTVASRLNTGPASALVARRLKEMDTLLRRHKVAQEQLQTFFAGIKPAPSFARDYPNASVEEKAFAGALARAIATSPEQISVSTGGLDQPVSSTSHPFTMVIEFGQYRLHVEGGFIRPHRNKCTSVSLREVYCYHRLPSSGRRFPIEHLTRFLDHHIAVCLDKLIFDLPLAPLPVSAACLNLLLDELLADQTATPAPAQALSEDLFHALRARMDCMESTFEDAQKRIEESELDFEIHIGDDSSDDTEQTACLLLTFSPSGAHWAIGVHDSFEDDSFAIEASGYLGRDDFTLHGSDDQQRNVTCEADRMLSDRVQFASEHLQVANHASRLEELLSKGNLGGQWDDTIHTISQILEQASA</sequence>
<keyword evidence="2" id="KW-1185">Reference proteome</keyword>
<organism evidence="1 2">
    <name type="scientific">Ferrimonas marina</name>
    <dbReference type="NCBI Taxonomy" id="299255"/>
    <lineage>
        <taxon>Bacteria</taxon>
        <taxon>Pseudomonadati</taxon>
        <taxon>Pseudomonadota</taxon>
        <taxon>Gammaproteobacteria</taxon>
        <taxon>Alteromonadales</taxon>
        <taxon>Ferrimonadaceae</taxon>
        <taxon>Ferrimonas</taxon>
    </lineage>
</organism>
<protein>
    <submittedName>
        <fullName evidence="1">Uncharacterized protein</fullName>
    </submittedName>
</protein>
<dbReference type="Proteomes" id="UP000184268">
    <property type="component" value="Unassembled WGS sequence"/>
</dbReference>
<dbReference type="AlphaFoldDB" id="A0A1M5U4D4"/>